<feature type="region of interest" description="Disordered" evidence="1">
    <location>
        <begin position="424"/>
        <end position="443"/>
    </location>
</feature>
<dbReference type="Gene3D" id="3.60.21.10">
    <property type="match status" value="1"/>
</dbReference>
<dbReference type="Pfam" id="PF13385">
    <property type="entry name" value="Laminin_G_3"/>
    <property type="match status" value="1"/>
</dbReference>
<dbReference type="InterPro" id="IPR013320">
    <property type="entry name" value="ConA-like_dom_sf"/>
</dbReference>
<dbReference type="Pfam" id="PF00149">
    <property type="entry name" value="Metallophos"/>
    <property type="match status" value="1"/>
</dbReference>
<evidence type="ECO:0000259" key="3">
    <source>
        <dbReference type="Pfam" id="PF00149"/>
    </source>
</evidence>
<evidence type="ECO:0000256" key="1">
    <source>
        <dbReference type="SAM" id="MobiDB-lite"/>
    </source>
</evidence>
<feature type="domain" description="Calcineurin-like phosphoesterase" evidence="3">
    <location>
        <begin position="78"/>
        <end position="206"/>
    </location>
</feature>
<proteinExistence type="predicted"/>
<dbReference type="AlphaFoldDB" id="A0A918BHW4"/>
<protein>
    <recommendedName>
        <fullName evidence="3">Calcineurin-like phosphoesterase domain-containing protein</fullName>
    </recommendedName>
</protein>
<dbReference type="InterPro" id="IPR006311">
    <property type="entry name" value="TAT_signal"/>
</dbReference>
<dbReference type="InterPro" id="IPR004843">
    <property type="entry name" value="Calcineurin-like_PHP"/>
</dbReference>
<dbReference type="PROSITE" id="PS51318">
    <property type="entry name" value="TAT"/>
    <property type="match status" value="1"/>
</dbReference>
<dbReference type="PANTHER" id="PTHR43143">
    <property type="entry name" value="METALLOPHOSPHOESTERASE, CALCINEURIN SUPERFAMILY"/>
    <property type="match status" value="1"/>
</dbReference>
<keyword evidence="5" id="KW-1185">Reference proteome</keyword>
<reference evidence="4" key="1">
    <citation type="journal article" date="2014" name="Int. J. Syst. Evol. Microbiol.">
        <title>Complete genome sequence of Corynebacterium casei LMG S-19264T (=DSM 44701T), isolated from a smear-ripened cheese.</title>
        <authorList>
            <consortium name="US DOE Joint Genome Institute (JGI-PGF)"/>
            <person name="Walter F."/>
            <person name="Albersmeier A."/>
            <person name="Kalinowski J."/>
            <person name="Ruckert C."/>
        </authorList>
    </citation>
    <scope>NUCLEOTIDE SEQUENCE</scope>
    <source>
        <strain evidence="4">JCM 3131</strain>
    </source>
</reference>
<organism evidence="4 5">
    <name type="scientific">Streptomyces ruber</name>
    <dbReference type="NCBI Taxonomy" id="83378"/>
    <lineage>
        <taxon>Bacteria</taxon>
        <taxon>Bacillati</taxon>
        <taxon>Actinomycetota</taxon>
        <taxon>Actinomycetes</taxon>
        <taxon>Kitasatosporales</taxon>
        <taxon>Streptomycetaceae</taxon>
        <taxon>Streptomyces</taxon>
    </lineage>
</organism>
<dbReference type="Gene3D" id="2.60.120.200">
    <property type="match status" value="1"/>
</dbReference>
<dbReference type="RefSeq" id="WP_189218636.1">
    <property type="nucleotide sequence ID" value="NZ_BMQK01000010.1"/>
</dbReference>
<accession>A0A918BHW4</accession>
<dbReference type="PANTHER" id="PTHR43143:SF5">
    <property type="entry name" value="SECRETED PROTEIN"/>
    <property type="match status" value="1"/>
</dbReference>
<evidence type="ECO:0000256" key="2">
    <source>
        <dbReference type="SAM" id="SignalP"/>
    </source>
</evidence>
<reference evidence="4" key="2">
    <citation type="submission" date="2020-09" db="EMBL/GenBank/DDBJ databases">
        <authorList>
            <person name="Sun Q."/>
            <person name="Ohkuma M."/>
        </authorList>
    </citation>
    <scope>NUCLEOTIDE SEQUENCE</scope>
    <source>
        <strain evidence="4">JCM 3131</strain>
    </source>
</reference>
<dbReference type="Proteomes" id="UP000620156">
    <property type="component" value="Unassembled WGS sequence"/>
</dbReference>
<dbReference type="InterPro" id="IPR029052">
    <property type="entry name" value="Metallo-depent_PP-like"/>
</dbReference>
<sequence length="625" mass="68032">MSAAQPHHPDRRRLLRAAVAVPAAGTVTASALAAGAAPARAAGASSRPGRFDAGSPRFALAVLPDTQYLFDADSADPEPLRATFEYLVHQREEANVAFMTHLGDITEHGTKDEIELAADTFGLLDGRVPYSVLAGNHDIASGDDQRGDSPYLDSFGPRRFRSAGTFGGASPDGYNSYHLLRAAGREWLVLALDWRVSDAGLRWAQGVLDAHPTVPAVLTTHDLVWAEDDGTAHLSDNGTRLWDGLVRGNDQIFLALGGHYWPPGRTVLTNDAGNDVHLHITNYQDRYYGGAGMIRLYHFDLVRNVIDVETFSPWFLSRDADDRTPLEAETVELTGPVDRFSLAVDFADRFRGFSPAVPPKPRPAAAVMPRGTVAYWRFDASGATMPAAGAPVPDGTVVRDLSGNGNDLTVGRVGAGDRQALTFSADHHPGQPAHASLRFDGGKNPDRGAILTTGPRAPLNSEKFLRGYTIETYIKLPEPFEGDHAWMGVFSWQGRNRDAGKTTGWSPLEPTCSLNVSSERFLQYVVYPERQDADPTSWSHALPVGRWTHVAVVNDGRRTVVYVDGSRIARNPTQRSTGIATLGKPFTLGATQFDERFGQGFYGWLGDTRIVDRALSPKHFLTPFD</sequence>
<dbReference type="GO" id="GO:0016787">
    <property type="term" value="F:hydrolase activity"/>
    <property type="evidence" value="ECO:0007669"/>
    <property type="project" value="InterPro"/>
</dbReference>
<dbReference type="EMBL" id="BMQK01000010">
    <property type="protein sequence ID" value="GGQ69996.1"/>
    <property type="molecule type" value="Genomic_DNA"/>
</dbReference>
<feature type="signal peptide" evidence="2">
    <location>
        <begin position="1"/>
        <end position="33"/>
    </location>
</feature>
<evidence type="ECO:0000313" key="4">
    <source>
        <dbReference type="EMBL" id="GGQ69996.1"/>
    </source>
</evidence>
<dbReference type="InterPro" id="IPR051918">
    <property type="entry name" value="STPP_CPPED1"/>
</dbReference>
<dbReference type="SUPFAM" id="SSF56300">
    <property type="entry name" value="Metallo-dependent phosphatases"/>
    <property type="match status" value="1"/>
</dbReference>
<keyword evidence="2" id="KW-0732">Signal</keyword>
<gene>
    <name evidence="4" type="ORF">GCM10010145_44730</name>
</gene>
<feature type="chain" id="PRO_5039457596" description="Calcineurin-like phosphoesterase domain-containing protein" evidence="2">
    <location>
        <begin position="34"/>
        <end position="625"/>
    </location>
</feature>
<dbReference type="SUPFAM" id="SSF49899">
    <property type="entry name" value="Concanavalin A-like lectins/glucanases"/>
    <property type="match status" value="1"/>
</dbReference>
<evidence type="ECO:0000313" key="5">
    <source>
        <dbReference type="Proteomes" id="UP000620156"/>
    </source>
</evidence>
<comment type="caution">
    <text evidence="4">The sequence shown here is derived from an EMBL/GenBank/DDBJ whole genome shotgun (WGS) entry which is preliminary data.</text>
</comment>
<name>A0A918BHW4_9ACTN</name>